<evidence type="ECO:0000313" key="3">
    <source>
        <dbReference type="Proteomes" id="UP000683925"/>
    </source>
</evidence>
<dbReference type="EMBL" id="CAJJDP010000017">
    <property type="protein sequence ID" value="CAD8145513.1"/>
    <property type="molecule type" value="Genomic_DNA"/>
</dbReference>
<accession>A0A8S1SZI0</accession>
<evidence type="ECO:0000256" key="1">
    <source>
        <dbReference type="SAM" id="Phobius"/>
    </source>
</evidence>
<keyword evidence="1" id="KW-0812">Transmembrane</keyword>
<dbReference type="OrthoDB" id="309982at2759"/>
<dbReference type="Proteomes" id="UP000683925">
    <property type="component" value="Unassembled WGS sequence"/>
</dbReference>
<proteinExistence type="predicted"/>
<feature type="transmembrane region" description="Helical" evidence="1">
    <location>
        <begin position="351"/>
        <end position="371"/>
    </location>
</feature>
<sequence length="459" mass="53640">MLELINYYEFQFLYFFHSFYFQIMLSCNEEYFYRSKICDATDNVTCMGCQHYSFDEKINLPYWMAIHILQVFVVALSSLVGLGAEIQKTSILMALLHYNEYEATNITYYVSIVSSSIYLLFLYCQNEIDLIDVQAAQLFFPFIVIFTDLGNYFNRAFYDQIIVLITIGLEYIWIILLTLKYDRSRSHEIESKRKEITWDENLINNPQRTQSYLSLIQQPTNEKNLKCALMEIVVLQFFLQLLLLVLRGGNKLQLITFEYSGLWYWISTISIYILGTLILCYLYSKQANDYQQHMHNDPNFYQIRPLNQSLLLISIALISFFFSGTAGVGAGLILIPCCILIQRFRMGILKAIRTMIFVQFLIDLCVIGQTLENYNSVQIKDQLFYMAIGFVSSIFTIILHIKFKKEQSQLILIIFIIGLFAFDFTLGIYQAYTFKSPIKGNPYFSISIDDCSVDCQFQE</sequence>
<dbReference type="PANTHER" id="PTHR43701">
    <property type="entry name" value="MEMBRANE TRANSPORTER PROTEIN MJ0441-RELATED"/>
    <property type="match status" value="1"/>
</dbReference>
<dbReference type="PANTHER" id="PTHR43701:SF2">
    <property type="entry name" value="MEMBRANE TRANSPORTER PROTEIN YJNA-RELATED"/>
    <property type="match status" value="1"/>
</dbReference>
<feature type="transmembrane region" description="Helical" evidence="1">
    <location>
        <begin position="328"/>
        <end position="344"/>
    </location>
</feature>
<reference evidence="2" key="1">
    <citation type="submission" date="2021-01" db="EMBL/GenBank/DDBJ databases">
        <authorList>
            <consortium name="Genoscope - CEA"/>
            <person name="William W."/>
        </authorList>
    </citation>
    <scope>NUCLEOTIDE SEQUENCE</scope>
</reference>
<feature type="transmembrane region" description="Helical" evidence="1">
    <location>
        <begin position="227"/>
        <end position="246"/>
    </location>
</feature>
<feature type="transmembrane region" description="Helical" evidence="1">
    <location>
        <begin position="410"/>
        <end position="432"/>
    </location>
</feature>
<feature type="transmembrane region" description="Helical" evidence="1">
    <location>
        <begin position="160"/>
        <end position="179"/>
    </location>
</feature>
<keyword evidence="3" id="KW-1185">Reference proteome</keyword>
<gene>
    <name evidence="2" type="ORF">POCTA_138.1.T0170266</name>
</gene>
<keyword evidence="1" id="KW-0472">Membrane</keyword>
<protein>
    <submittedName>
        <fullName evidence="2">Uncharacterized protein</fullName>
    </submittedName>
</protein>
<name>A0A8S1SZI0_PAROT</name>
<feature type="transmembrane region" description="Helical" evidence="1">
    <location>
        <begin position="106"/>
        <end position="124"/>
    </location>
</feature>
<dbReference type="AlphaFoldDB" id="A0A8S1SZI0"/>
<comment type="caution">
    <text evidence="2">The sequence shown here is derived from an EMBL/GenBank/DDBJ whole genome shotgun (WGS) entry which is preliminary data.</text>
</comment>
<feature type="transmembrane region" description="Helical" evidence="1">
    <location>
        <begin position="62"/>
        <end position="86"/>
    </location>
</feature>
<evidence type="ECO:0000313" key="2">
    <source>
        <dbReference type="EMBL" id="CAD8145513.1"/>
    </source>
</evidence>
<feature type="transmembrane region" description="Helical" evidence="1">
    <location>
        <begin position="136"/>
        <end position="154"/>
    </location>
</feature>
<feature type="transmembrane region" description="Helical" evidence="1">
    <location>
        <begin position="262"/>
        <end position="284"/>
    </location>
</feature>
<organism evidence="2 3">
    <name type="scientific">Paramecium octaurelia</name>
    <dbReference type="NCBI Taxonomy" id="43137"/>
    <lineage>
        <taxon>Eukaryota</taxon>
        <taxon>Sar</taxon>
        <taxon>Alveolata</taxon>
        <taxon>Ciliophora</taxon>
        <taxon>Intramacronucleata</taxon>
        <taxon>Oligohymenophorea</taxon>
        <taxon>Peniculida</taxon>
        <taxon>Parameciidae</taxon>
        <taxon>Paramecium</taxon>
    </lineage>
</organism>
<keyword evidence="1" id="KW-1133">Transmembrane helix</keyword>
<dbReference type="InterPro" id="IPR051598">
    <property type="entry name" value="TSUP/Inactive_protease-like"/>
</dbReference>
<dbReference type="OMA" id="HYNEYEA"/>
<feature type="transmembrane region" description="Helical" evidence="1">
    <location>
        <begin position="383"/>
        <end position="403"/>
    </location>
</feature>